<keyword evidence="4" id="KW-1185">Reference proteome</keyword>
<organism evidence="3 4">
    <name type="scientific">Coniophora puteana (strain RWD-64-598)</name>
    <name type="common">Brown rot fungus</name>
    <dbReference type="NCBI Taxonomy" id="741705"/>
    <lineage>
        <taxon>Eukaryota</taxon>
        <taxon>Fungi</taxon>
        <taxon>Dikarya</taxon>
        <taxon>Basidiomycota</taxon>
        <taxon>Agaricomycotina</taxon>
        <taxon>Agaricomycetes</taxon>
        <taxon>Agaricomycetidae</taxon>
        <taxon>Boletales</taxon>
        <taxon>Coniophorineae</taxon>
        <taxon>Coniophoraceae</taxon>
        <taxon>Coniophora</taxon>
    </lineage>
</organism>
<reference evidence="4" key="1">
    <citation type="journal article" date="2012" name="Science">
        <title>The Paleozoic origin of enzymatic lignin decomposition reconstructed from 31 fungal genomes.</title>
        <authorList>
            <person name="Floudas D."/>
            <person name="Binder M."/>
            <person name="Riley R."/>
            <person name="Barry K."/>
            <person name="Blanchette R.A."/>
            <person name="Henrissat B."/>
            <person name="Martinez A.T."/>
            <person name="Otillar R."/>
            <person name="Spatafora J.W."/>
            <person name="Yadav J.S."/>
            <person name="Aerts A."/>
            <person name="Benoit I."/>
            <person name="Boyd A."/>
            <person name="Carlson A."/>
            <person name="Copeland A."/>
            <person name="Coutinho P.M."/>
            <person name="de Vries R.P."/>
            <person name="Ferreira P."/>
            <person name="Findley K."/>
            <person name="Foster B."/>
            <person name="Gaskell J."/>
            <person name="Glotzer D."/>
            <person name="Gorecki P."/>
            <person name="Heitman J."/>
            <person name="Hesse C."/>
            <person name="Hori C."/>
            <person name="Igarashi K."/>
            <person name="Jurgens J.A."/>
            <person name="Kallen N."/>
            <person name="Kersten P."/>
            <person name="Kohler A."/>
            <person name="Kuees U."/>
            <person name="Kumar T.K.A."/>
            <person name="Kuo A."/>
            <person name="LaButti K."/>
            <person name="Larrondo L.F."/>
            <person name="Lindquist E."/>
            <person name="Ling A."/>
            <person name="Lombard V."/>
            <person name="Lucas S."/>
            <person name="Lundell T."/>
            <person name="Martin R."/>
            <person name="McLaughlin D.J."/>
            <person name="Morgenstern I."/>
            <person name="Morin E."/>
            <person name="Murat C."/>
            <person name="Nagy L.G."/>
            <person name="Nolan M."/>
            <person name="Ohm R.A."/>
            <person name="Patyshakuliyeva A."/>
            <person name="Rokas A."/>
            <person name="Ruiz-Duenas F.J."/>
            <person name="Sabat G."/>
            <person name="Salamov A."/>
            <person name="Samejima M."/>
            <person name="Schmutz J."/>
            <person name="Slot J.C."/>
            <person name="St John F."/>
            <person name="Stenlid J."/>
            <person name="Sun H."/>
            <person name="Sun S."/>
            <person name="Syed K."/>
            <person name="Tsang A."/>
            <person name="Wiebenga A."/>
            <person name="Young D."/>
            <person name="Pisabarro A."/>
            <person name="Eastwood D.C."/>
            <person name="Martin F."/>
            <person name="Cullen D."/>
            <person name="Grigoriev I.V."/>
            <person name="Hibbett D.S."/>
        </authorList>
    </citation>
    <scope>NUCLEOTIDE SEQUENCE [LARGE SCALE GENOMIC DNA]</scope>
    <source>
        <strain evidence="4">RWD-64-598 SS2</strain>
    </source>
</reference>
<name>A0A5M3N529_CONPW</name>
<dbReference type="AlphaFoldDB" id="A0A5M3N529"/>
<dbReference type="PANTHER" id="PTHR46211:SF14">
    <property type="entry name" value="GLYCEROPHOSPHODIESTER PHOSPHODIESTERASE"/>
    <property type="match status" value="1"/>
</dbReference>
<evidence type="ECO:0000259" key="2">
    <source>
        <dbReference type="PROSITE" id="PS51704"/>
    </source>
</evidence>
<dbReference type="GO" id="GO:0006629">
    <property type="term" value="P:lipid metabolic process"/>
    <property type="evidence" value="ECO:0007669"/>
    <property type="project" value="InterPro"/>
</dbReference>
<feature type="domain" description="GP-PDE" evidence="2">
    <location>
        <begin position="39"/>
        <end position="348"/>
    </location>
</feature>
<dbReference type="RefSeq" id="XP_007763234.1">
    <property type="nucleotide sequence ID" value="XM_007765044.1"/>
</dbReference>
<dbReference type="OMA" id="VVSHDPW"/>
<dbReference type="Gene3D" id="3.20.20.190">
    <property type="entry name" value="Phosphatidylinositol (PI) phosphodiesterase"/>
    <property type="match status" value="1"/>
</dbReference>
<dbReference type="Proteomes" id="UP000053558">
    <property type="component" value="Unassembled WGS sequence"/>
</dbReference>
<dbReference type="PROSITE" id="PS51704">
    <property type="entry name" value="GP_PDE"/>
    <property type="match status" value="1"/>
</dbReference>
<dbReference type="KEGG" id="cput:CONPUDRAFT_94848"/>
<gene>
    <name evidence="3" type="ORF">CONPUDRAFT_94848</name>
</gene>
<dbReference type="EMBL" id="JH711573">
    <property type="protein sequence ID" value="EIW86408.1"/>
    <property type="molecule type" value="Genomic_DNA"/>
</dbReference>
<evidence type="ECO:0000313" key="4">
    <source>
        <dbReference type="Proteomes" id="UP000053558"/>
    </source>
</evidence>
<evidence type="ECO:0000313" key="3">
    <source>
        <dbReference type="EMBL" id="EIW86408.1"/>
    </source>
</evidence>
<dbReference type="OrthoDB" id="1058301at2759"/>
<dbReference type="GO" id="GO:0008081">
    <property type="term" value="F:phosphoric diester hydrolase activity"/>
    <property type="evidence" value="ECO:0007669"/>
    <property type="project" value="InterPro"/>
</dbReference>
<feature type="chain" id="PRO_5024419873" evidence="1">
    <location>
        <begin position="20"/>
        <end position="375"/>
    </location>
</feature>
<dbReference type="InterPro" id="IPR017946">
    <property type="entry name" value="PLC-like_Pdiesterase_TIM-brl"/>
</dbReference>
<dbReference type="Pfam" id="PF03009">
    <property type="entry name" value="GDPD"/>
    <property type="match status" value="1"/>
</dbReference>
<sequence>MSLRSLVTFLLAEVGLVSSTPAQLPLSLDVSHSLSRKAYDVQAHRGGRGSTVESVLPSFAWALIDGATTLELDNGITADGVVIVWHDENIVAQKCQDTQPAFQDDPMFPYVGKYVANLTLAQIRTLDCGSKRQRDYPQQLTYPGTRISTLQEVFDFVECADPTHQILWNIESKVDARCSNCTKEPEMFARLQQASFAASPYHKSITYQSFDWRTLVAMRHIDPSITISALIDDDTALTSDENYTTPWLAGLRLDTFPGPTSGHQVAQAAQAISADILSPSAESFRSPEDLHAENYVPFATKAMINEAHRLGLKVKPWTVNRLDVVEQLVEWNVDGIITDYPGVVRRYIKQQMLPVAPKHAKRRVFDCLSKHMSNR</sequence>
<keyword evidence="1" id="KW-0732">Signal</keyword>
<proteinExistence type="predicted"/>
<dbReference type="GeneID" id="19211672"/>
<dbReference type="PANTHER" id="PTHR46211">
    <property type="entry name" value="GLYCEROPHOSPHORYL DIESTER PHOSPHODIESTERASE"/>
    <property type="match status" value="1"/>
</dbReference>
<protein>
    <submittedName>
        <fullName evidence="3">PLC-like phosphodiesterase</fullName>
    </submittedName>
</protein>
<evidence type="ECO:0000256" key="1">
    <source>
        <dbReference type="SAM" id="SignalP"/>
    </source>
</evidence>
<dbReference type="InterPro" id="IPR030395">
    <property type="entry name" value="GP_PDE_dom"/>
</dbReference>
<dbReference type="SUPFAM" id="SSF51695">
    <property type="entry name" value="PLC-like phosphodiesterases"/>
    <property type="match status" value="1"/>
</dbReference>
<feature type="signal peptide" evidence="1">
    <location>
        <begin position="1"/>
        <end position="19"/>
    </location>
</feature>
<accession>A0A5M3N529</accession>
<comment type="caution">
    <text evidence="3">The sequence shown here is derived from an EMBL/GenBank/DDBJ whole genome shotgun (WGS) entry which is preliminary data.</text>
</comment>